<comment type="subcellular location">
    <subcellularLocation>
        <location evidence="2">Cell membrane</location>
        <topology evidence="2">Multi-pass membrane protein</topology>
    </subcellularLocation>
</comment>
<evidence type="ECO:0000313" key="15">
    <source>
        <dbReference type="EMBL" id="SUM31851.1"/>
    </source>
</evidence>
<evidence type="ECO:0000256" key="9">
    <source>
        <dbReference type="ARBA" id="ARBA00022840"/>
    </source>
</evidence>
<dbReference type="SMART" id="SM00387">
    <property type="entry name" value="HATPase_c"/>
    <property type="match status" value="1"/>
</dbReference>
<dbReference type="InterPro" id="IPR036097">
    <property type="entry name" value="HisK_dim/P_sf"/>
</dbReference>
<dbReference type="Proteomes" id="UP000255277">
    <property type="component" value="Unassembled WGS sequence"/>
</dbReference>
<dbReference type="InterPro" id="IPR005467">
    <property type="entry name" value="His_kinase_dom"/>
</dbReference>
<name>A0A380FEK5_STAGA</name>
<dbReference type="GO" id="GO:0016036">
    <property type="term" value="P:cellular response to phosphate starvation"/>
    <property type="evidence" value="ECO:0007669"/>
    <property type="project" value="TreeGrafter"/>
</dbReference>
<evidence type="ECO:0000256" key="8">
    <source>
        <dbReference type="ARBA" id="ARBA00022777"/>
    </source>
</evidence>
<dbReference type="GO" id="GO:0000155">
    <property type="term" value="F:phosphorelay sensor kinase activity"/>
    <property type="evidence" value="ECO:0007669"/>
    <property type="project" value="InterPro"/>
</dbReference>
<sequence length="246" mass="28690">MVEYLYNQITSQKLIVTKQRMKIQSTEASLTDFVHDIKTPVTAMKLMIEKEADMDKKRALLFEWTRINDMLDKQLYLTRIESQNNDMYFEYVPLKRLIIEEIQLTRYLSQAKGIGYELDLDESHHVYTDSKWCRMMIRQIFSNAIKYSENGTIYVKSSLINEQVQVQIKDEGRGISKKDLPRIFDKGFTSTNYRNETTSSGIGLYLVNTVKQNLGIQVEVVSDEGHGTEVTFIFPTQNELVKRISE</sequence>
<comment type="catalytic activity">
    <reaction evidence="1">
        <text>ATP + protein L-histidine = ADP + protein N-phospho-L-histidine.</text>
        <dbReference type="EC" id="2.7.13.3"/>
    </reaction>
</comment>
<protein>
    <recommendedName>
        <fullName evidence="3">histidine kinase</fullName>
        <ecNumber evidence="3">2.7.13.3</ecNumber>
    </recommendedName>
    <alternativeName>
        <fullName evidence="13">Glycopeptide resistance-associated protein S</fullName>
    </alternativeName>
</protein>
<evidence type="ECO:0000256" key="2">
    <source>
        <dbReference type="ARBA" id="ARBA00004651"/>
    </source>
</evidence>
<keyword evidence="10" id="KW-1133">Transmembrane helix</keyword>
<dbReference type="SUPFAM" id="SSF55874">
    <property type="entry name" value="ATPase domain of HSP90 chaperone/DNA topoisomerase II/histidine kinase"/>
    <property type="match status" value="1"/>
</dbReference>
<evidence type="ECO:0000259" key="14">
    <source>
        <dbReference type="PROSITE" id="PS50109"/>
    </source>
</evidence>
<evidence type="ECO:0000256" key="3">
    <source>
        <dbReference type="ARBA" id="ARBA00012438"/>
    </source>
</evidence>
<dbReference type="PANTHER" id="PTHR45453:SF2">
    <property type="entry name" value="HISTIDINE KINASE"/>
    <property type="match status" value="1"/>
</dbReference>
<dbReference type="InterPro" id="IPR004358">
    <property type="entry name" value="Sig_transdc_His_kin-like_C"/>
</dbReference>
<accession>A0A380FEK5</accession>
<evidence type="ECO:0000256" key="6">
    <source>
        <dbReference type="ARBA" id="ARBA00022692"/>
    </source>
</evidence>
<dbReference type="Pfam" id="PF02518">
    <property type="entry name" value="HATPase_c"/>
    <property type="match status" value="1"/>
</dbReference>
<proteinExistence type="predicted"/>
<keyword evidence="6" id="KW-0812">Transmembrane</keyword>
<dbReference type="GO" id="GO:0004721">
    <property type="term" value="F:phosphoprotein phosphatase activity"/>
    <property type="evidence" value="ECO:0007669"/>
    <property type="project" value="TreeGrafter"/>
</dbReference>
<dbReference type="AlphaFoldDB" id="A0A380FEK5"/>
<dbReference type="PANTHER" id="PTHR45453">
    <property type="entry name" value="PHOSPHATE REGULON SENSOR PROTEIN PHOR"/>
    <property type="match status" value="1"/>
</dbReference>
<keyword evidence="12" id="KW-0472">Membrane</keyword>
<evidence type="ECO:0000313" key="16">
    <source>
        <dbReference type="Proteomes" id="UP000255277"/>
    </source>
</evidence>
<keyword evidence="9" id="KW-0067">ATP-binding</keyword>
<evidence type="ECO:0000256" key="1">
    <source>
        <dbReference type="ARBA" id="ARBA00000085"/>
    </source>
</evidence>
<dbReference type="InterPro" id="IPR036890">
    <property type="entry name" value="HATPase_C_sf"/>
</dbReference>
<dbReference type="GO" id="GO:0005524">
    <property type="term" value="F:ATP binding"/>
    <property type="evidence" value="ECO:0007669"/>
    <property type="project" value="UniProtKB-KW"/>
</dbReference>
<gene>
    <name evidence="15" type="primary">graS</name>
    <name evidence="15" type="ORF">NCTC12195_01288</name>
</gene>
<evidence type="ECO:0000256" key="12">
    <source>
        <dbReference type="ARBA" id="ARBA00023136"/>
    </source>
</evidence>
<dbReference type="PROSITE" id="PS50109">
    <property type="entry name" value="HIS_KIN"/>
    <property type="match status" value="1"/>
</dbReference>
<evidence type="ECO:0000256" key="11">
    <source>
        <dbReference type="ARBA" id="ARBA00023012"/>
    </source>
</evidence>
<keyword evidence="8 15" id="KW-0418">Kinase</keyword>
<feature type="domain" description="Histidine kinase" evidence="14">
    <location>
        <begin position="32"/>
        <end position="238"/>
    </location>
</feature>
<dbReference type="EC" id="2.7.13.3" evidence="3"/>
<keyword evidence="5 15" id="KW-0808">Transferase</keyword>
<dbReference type="InterPro" id="IPR050351">
    <property type="entry name" value="BphY/WalK/GraS-like"/>
</dbReference>
<keyword evidence="7" id="KW-0547">Nucleotide-binding</keyword>
<dbReference type="STRING" id="1293.SH09_02985"/>
<keyword evidence="11" id="KW-0902">Two-component regulatory system</keyword>
<dbReference type="EMBL" id="UHDK01000001">
    <property type="protein sequence ID" value="SUM31851.1"/>
    <property type="molecule type" value="Genomic_DNA"/>
</dbReference>
<evidence type="ECO:0000256" key="7">
    <source>
        <dbReference type="ARBA" id="ARBA00022741"/>
    </source>
</evidence>
<evidence type="ECO:0000256" key="5">
    <source>
        <dbReference type="ARBA" id="ARBA00022679"/>
    </source>
</evidence>
<dbReference type="SUPFAM" id="SSF47384">
    <property type="entry name" value="Homodimeric domain of signal transducing histidine kinase"/>
    <property type="match status" value="1"/>
</dbReference>
<reference evidence="15 16" key="1">
    <citation type="submission" date="2018-06" db="EMBL/GenBank/DDBJ databases">
        <authorList>
            <consortium name="Pathogen Informatics"/>
            <person name="Doyle S."/>
        </authorList>
    </citation>
    <scope>NUCLEOTIDE SEQUENCE [LARGE SCALE GENOMIC DNA]</scope>
    <source>
        <strain evidence="15 16">NCTC12195</strain>
    </source>
</reference>
<organism evidence="15 16">
    <name type="scientific">Staphylococcus gallinarum</name>
    <dbReference type="NCBI Taxonomy" id="1293"/>
    <lineage>
        <taxon>Bacteria</taxon>
        <taxon>Bacillati</taxon>
        <taxon>Bacillota</taxon>
        <taxon>Bacilli</taxon>
        <taxon>Bacillales</taxon>
        <taxon>Staphylococcaceae</taxon>
        <taxon>Staphylococcus</taxon>
    </lineage>
</organism>
<evidence type="ECO:0000256" key="4">
    <source>
        <dbReference type="ARBA" id="ARBA00022475"/>
    </source>
</evidence>
<evidence type="ECO:0000256" key="10">
    <source>
        <dbReference type="ARBA" id="ARBA00022989"/>
    </source>
</evidence>
<dbReference type="GO" id="GO:0005886">
    <property type="term" value="C:plasma membrane"/>
    <property type="evidence" value="ECO:0007669"/>
    <property type="project" value="UniProtKB-SubCell"/>
</dbReference>
<keyword evidence="4" id="KW-1003">Cell membrane</keyword>
<dbReference type="PRINTS" id="PR00344">
    <property type="entry name" value="BCTRLSENSOR"/>
</dbReference>
<dbReference type="InterPro" id="IPR003594">
    <property type="entry name" value="HATPase_dom"/>
</dbReference>
<dbReference type="Gene3D" id="3.30.565.10">
    <property type="entry name" value="Histidine kinase-like ATPase, C-terminal domain"/>
    <property type="match status" value="1"/>
</dbReference>
<evidence type="ECO:0000256" key="13">
    <source>
        <dbReference type="ARBA" id="ARBA00042987"/>
    </source>
</evidence>